<dbReference type="RefSeq" id="XP_013409155.1">
    <property type="nucleotide sequence ID" value="XM_013553701.1"/>
</dbReference>
<protein>
    <submittedName>
        <fullName evidence="3">Methyltransferase-like protein 27</fullName>
    </submittedName>
</protein>
<dbReference type="InParanoid" id="A0A1S3JFG3"/>
<evidence type="ECO:0000313" key="3">
    <source>
        <dbReference type="RefSeq" id="XP_013409155.1"/>
    </source>
</evidence>
<name>A0A1S3JFG3_LINAN</name>
<dbReference type="CDD" id="cd02440">
    <property type="entry name" value="AdoMet_MTases"/>
    <property type="match status" value="1"/>
</dbReference>
<evidence type="ECO:0000313" key="2">
    <source>
        <dbReference type="Proteomes" id="UP000085678"/>
    </source>
</evidence>
<dbReference type="PANTHER" id="PTHR43591">
    <property type="entry name" value="METHYLTRANSFERASE"/>
    <property type="match status" value="1"/>
</dbReference>
<reference evidence="3" key="1">
    <citation type="submission" date="2025-08" db="UniProtKB">
        <authorList>
            <consortium name="RefSeq"/>
        </authorList>
    </citation>
    <scope>IDENTIFICATION</scope>
    <source>
        <tissue evidence="3">Gonads</tissue>
    </source>
</reference>
<proteinExistence type="predicted"/>
<dbReference type="Pfam" id="PF08241">
    <property type="entry name" value="Methyltransf_11"/>
    <property type="match status" value="1"/>
</dbReference>
<dbReference type="KEGG" id="lak:106172799"/>
<dbReference type="OrthoDB" id="2019266at2759"/>
<dbReference type="InterPro" id="IPR029063">
    <property type="entry name" value="SAM-dependent_MTases_sf"/>
</dbReference>
<dbReference type="InterPro" id="IPR013216">
    <property type="entry name" value="Methyltransf_11"/>
</dbReference>
<evidence type="ECO:0000259" key="1">
    <source>
        <dbReference type="Pfam" id="PF08241"/>
    </source>
</evidence>
<sequence>MSTSRMEEVWDIIIDTSAAADSVETSQELYRQWAPDYDQDNVDVHYNGPKLSALKIAQLFGENKDVLILDAGAGTGLVGKELQNLGFTNLEALDGSQEMLDVANQKGIYKRSMCSLLGPIRLDIDSGYYDCVVCIGSVAANHANAGCLPELIRITKSGGYVFIATREDNVPNSGYDGKSWDDWLKIHEDNGLWKKVEIRRVEDWIADVHGGMMYMYQVM</sequence>
<gene>
    <name evidence="3" type="primary">LOC106172799</name>
</gene>
<accession>A0A1S3JFG3</accession>
<dbReference type="GeneID" id="106172799"/>
<dbReference type="Gene3D" id="3.40.50.150">
    <property type="entry name" value="Vaccinia Virus protein VP39"/>
    <property type="match status" value="1"/>
</dbReference>
<dbReference type="Proteomes" id="UP000085678">
    <property type="component" value="Unplaced"/>
</dbReference>
<dbReference type="GO" id="GO:0008757">
    <property type="term" value="F:S-adenosylmethionine-dependent methyltransferase activity"/>
    <property type="evidence" value="ECO:0007669"/>
    <property type="project" value="InterPro"/>
</dbReference>
<dbReference type="SUPFAM" id="SSF53335">
    <property type="entry name" value="S-adenosyl-L-methionine-dependent methyltransferases"/>
    <property type="match status" value="1"/>
</dbReference>
<dbReference type="STRING" id="7574.A0A1S3JFG3"/>
<dbReference type="PANTHER" id="PTHR43591:SF101">
    <property type="entry name" value="METHYLTRANSFERASE-LIKE PROTEIN 27"/>
    <property type="match status" value="1"/>
</dbReference>
<feature type="domain" description="Methyltransferase type 11" evidence="1">
    <location>
        <begin position="69"/>
        <end position="163"/>
    </location>
</feature>
<keyword evidence="2" id="KW-1185">Reference proteome</keyword>
<dbReference type="AlphaFoldDB" id="A0A1S3JFG3"/>
<organism evidence="2 3">
    <name type="scientific">Lingula anatina</name>
    <name type="common">Brachiopod</name>
    <name type="synonym">Lingula unguis</name>
    <dbReference type="NCBI Taxonomy" id="7574"/>
    <lineage>
        <taxon>Eukaryota</taxon>
        <taxon>Metazoa</taxon>
        <taxon>Spiralia</taxon>
        <taxon>Lophotrochozoa</taxon>
        <taxon>Brachiopoda</taxon>
        <taxon>Linguliformea</taxon>
        <taxon>Lingulata</taxon>
        <taxon>Lingulida</taxon>
        <taxon>Linguloidea</taxon>
        <taxon>Lingulidae</taxon>
        <taxon>Lingula</taxon>
    </lineage>
</organism>